<dbReference type="AlphaFoldDB" id="A0A5B1LEQ0"/>
<proteinExistence type="predicted"/>
<dbReference type="RefSeq" id="WP_149728518.1">
    <property type="nucleotide sequence ID" value="NZ_VUJV01000003.1"/>
</dbReference>
<dbReference type="EMBL" id="VUJV01000003">
    <property type="protein sequence ID" value="KAA1419183.1"/>
    <property type="molecule type" value="Genomic_DNA"/>
</dbReference>
<keyword evidence="2" id="KW-1185">Reference proteome</keyword>
<evidence type="ECO:0000313" key="1">
    <source>
        <dbReference type="EMBL" id="KAA1419183.1"/>
    </source>
</evidence>
<name>A0A5B1LEQ0_9ACTN</name>
<organism evidence="1 2">
    <name type="scientific">Nocardioides humilatus</name>
    <dbReference type="NCBI Taxonomy" id="2607660"/>
    <lineage>
        <taxon>Bacteria</taxon>
        <taxon>Bacillati</taxon>
        <taxon>Actinomycetota</taxon>
        <taxon>Actinomycetes</taxon>
        <taxon>Propionibacteriales</taxon>
        <taxon>Nocardioidaceae</taxon>
        <taxon>Nocardioides</taxon>
    </lineage>
</organism>
<evidence type="ECO:0000313" key="2">
    <source>
        <dbReference type="Proteomes" id="UP000325003"/>
    </source>
</evidence>
<reference evidence="1 2" key="2">
    <citation type="submission" date="2019-09" db="EMBL/GenBank/DDBJ databases">
        <authorList>
            <person name="Jin C."/>
        </authorList>
    </citation>
    <scope>NUCLEOTIDE SEQUENCE [LARGE SCALE GENOMIC DNA]</scope>
    <source>
        <strain evidence="1 2">BN130099</strain>
    </source>
</reference>
<dbReference type="Proteomes" id="UP000325003">
    <property type="component" value="Unassembled WGS sequence"/>
</dbReference>
<comment type="caution">
    <text evidence="1">The sequence shown here is derived from an EMBL/GenBank/DDBJ whole genome shotgun (WGS) entry which is preliminary data.</text>
</comment>
<protein>
    <submittedName>
        <fullName evidence="1">Uncharacterized protein</fullName>
    </submittedName>
</protein>
<gene>
    <name evidence="1" type="ORF">F0U44_12080</name>
</gene>
<accession>A0A5B1LEQ0</accession>
<reference evidence="1 2" key="1">
    <citation type="submission" date="2019-09" db="EMBL/GenBank/DDBJ databases">
        <title>Nocardioides panacisoli sp. nov., isolated from the soil of a ginseng field.</title>
        <authorList>
            <person name="Cho C."/>
        </authorList>
    </citation>
    <scope>NUCLEOTIDE SEQUENCE [LARGE SCALE GENOMIC DNA]</scope>
    <source>
        <strain evidence="1 2">BN130099</strain>
    </source>
</reference>
<sequence length="172" mass="18336">MTDREVWAEAAYKILGGVAGNYHAVVEYSQLGDEIQALSGVTTTRPVRSWIGSTLELVADRCVTEGIPPLTALVVRKDTGMVGETYDVVLTAIGADLIPDVMQREKHAAQSRLQCYQWANAEGLPPDGGRAALAPRLAASTARHAKLNPAPAKVCPKCNMALLPTGVCDSCY</sequence>